<comment type="caution">
    <text evidence="2">The sequence shown here is derived from an EMBL/GenBank/DDBJ whole genome shotgun (WGS) entry which is preliminary data.</text>
</comment>
<evidence type="ECO:0000313" key="2">
    <source>
        <dbReference type="EMBL" id="GMI66720.1"/>
    </source>
</evidence>
<keyword evidence="3" id="KW-1185">Reference proteome</keyword>
<keyword evidence="1" id="KW-1133">Transmembrane helix</keyword>
<evidence type="ECO:0000256" key="1">
    <source>
        <dbReference type="SAM" id="Phobius"/>
    </source>
</evidence>
<dbReference type="OrthoDB" id="26525at2759"/>
<dbReference type="AlphaFoldDB" id="A0A9W7GW76"/>
<dbReference type="EMBL" id="BSYR01000004">
    <property type="protein sequence ID" value="GMI66720.1"/>
    <property type="molecule type" value="Genomic_DNA"/>
</dbReference>
<gene>
    <name evidence="2" type="ORF">HRI_000341300</name>
</gene>
<proteinExistence type="predicted"/>
<sequence>MFGTGFFGASLFNVLGIFPQVILVLVNGVSASEETAETKESISMAILAGSTIMMLTLVWGSIIAFGSYDLSNTNN</sequence>
<evidence type="ECO:0000313" key="3">
    <source>
        <dbReference type="Proteomes" id="UP001165190"/>
    </source>
</evidence>
<organism evidence="2 3">
    <name type="scientific">Hibiscus trionum</name>
    <name type="common">Flower of an hour</name>
    <dbReference type="NCBI Taxonomy" id="183268"/>
    <lineage>
        <taxon>Eukaryota</taxon>
        <taxon>Viridiplantae</taxon>
        <taxon>Streptophyta</taxon>
        <taxon>Embryophyta</taxon>
        <taxon>Tracheophyta</taxon>
        <taxon>Spermatophyta</taxon>
        <taxon>Magnoliopsida</taxon>
        <taxon>eudicotyledons</taxon>
        <taxon>Gunneridae</taxon>
        <taxon>Pentapetalae</taxon>
        <taxon>rosids</taxon>
        <taxon>malvids</taxon>
        <taxon>Malvales</taxon>
        <taxon>Malvaceae</taxon>
        <taxon>Malvoideae</taxon>
        <taxon>Hibiscus</taxon>
    </lineage>
</organism>
<accession>A0A9W7GW76</accession>
<dbReference type="Proteomes" id="UP001165190">
    <property type="component" value="Unassembled WGS sequence"/>
</dbReference>
<name>A0A9W7GW76_HIBTR</name>
<keyword evidence="1" id="KW-0812">Transmembrane</keyword>
<feature type="transmembrane region" description="Helical" evidence="1">
    <location>
        <begin position="42"/>
        <end position="65"/>
    </location>
</feature>
<reference evidence="2" key="1">
    <citation type="submission" date="2023-05" db="EMBL/GenBank/DDBJ databases">
        <title>Genome and transcriptome analyses reveal genes involved in the formation of fine ridges on petal epidermal cells in Hibiscus trionum.</title>
        <authorList>
            <person name="Koshimizu S."/>
            <person name="Masuda S."/>
            <person name="Ishii T."/>
            <person name="Shirasu K."/>
            <person name="Hoshino A."/>
            <person name="Arita M."/>
        </authorList>
    </citation>
    <scope>NUCLEOTIDE SEQUENCE</scope>
    <source>
        <strain evidence="2">Hamamatsu line</strain>
    </source>
</reference>
<protein>
    <submittedName>
        <fullName evidence="2">Na+/Ca2+ exchanger</fullName>
    </submittedName>
</protein>
<keyword evidence="1" id="KW-0472">Membrane</keyword>
<feature type="transmembrane region" description="Helical" evidence="1">
    <location>
        <begin position="6"/>
        <end position="30"/>
    </location>
</feature>